<protein>
    <recommendedName>
        <fullName evidence="3">Formyltransferase/hydrolase complex Fhc subunit B</fullName>
    </recommendedName>
</protein>
<dbReference type="OrthoDB" id="240576at2"/>
<accession>A0A517RFU1</accession>
<organism evidence="1 2">
    <name type="scientific">Gimesia alba</name>
    <dbReference type="NCBI Taxonomy" id="2527973"/>
    <lineage>
        <taxon>Bacteria</taxon>
        <taxon>Pseudomonadati</taxon>
        <taxon>Planctomycetota</taxon>
        <taxon>Planctomycetia</taxon>
        <taxon>Planctomycetales</taxon>
        <taxon>Planctomycetaceae</taxon>
        <taxon>Gimesia</taxon>
    </lineage>
</organism>
<name>A0A517RFU1_9PLAN</name>
<dbReference type="RefSeq" id="WP_145216469.1">
    <property type="nucleotide sequence ID" value="NZ_CP036269.1"/>
</dbReference>
<dbReference type="InterPro" id="IPR016457">
    <property type="entry name" value="Formylmethanofuran_DH_bsu"/>
</dbReference>
<evidence type="ECO:0008006" key="3">
    <source>
        <dbReference type="Google" id="ProtNLM"/>
    </source>
</evidence>
<dbReference type="PIRSF" id="PIRSF005646">
    <property type="entry name" value="FwdB"/>
    <property type="match status" value="1"/>
</dbReference>
<proteinExistence type="predicted"/>
<dbReference type="Proteomes" id="UP000317171">
    <property type="component" value="Chromosome"/>
</dbReference>
<reference evidence="1 2" key="1">
    <citation type="submission" date="2019-02" db="EMBL/GenBank/DDBJ databases">
        <title>Deep-cultivation of Planctomycetes and their phenomic and genomic characterization uncovers novel biology.</title>
        <authorList>
            <person name="Wiegand S."/>
            <person name="Jogler M."/>
            <person name="Boedeker C."/>
            <person name="Pinto D."/>
            <person name="Vollmers J."/>
            <person name="Rivas-Marin E."/>
            <person name="Kohn T."/>
            <person name="Peeters S.H."/>
            <person name="Heuer A."/>
            <person name="Rast P."/>
            <person name="Oberbeckmann S."/>
            <person name="Bunk B."/>
            <person name="Jeske O."/>
            <person name="Meyerdierks A."/>
            <person name="Storesund J.E."/>
            <person name="Kallscheuer N."/>
            <person name="Luecker S."/>
            <person name="Lage O.M."/>
            <person name="Pohl T."/>
            <person name="Merkel B.J."/>
            <person name="Hornburger P."/>
            <person name="Mueller R.-W."/>
            <person name="Bruemmer F."/>
            <person name="Labrenz M."/>
            <person name="Spormann A.M."/>
            <person name="Op den Camp H."/>
            <person name="Overmann J."/>
            <person name="Amann R."/>
            <person name="Jetten M.S.M."/>
            <person name="Mascher T."/>
            <person name="Medema M.H."/>
            <person name="Devos D.P."/>
            <person name="Kaster A.-K."/>
            <person name="Ovreas L."/>
            <person name="Rohde M."/>
            <person name="Galperin M.Y."/>
            <person name="Jogler C."/>
        </authorList>
    </citation>
    <scope>NUCLEOTIDE SEQUENCE [LARGE SCALE GENOMIC DNA]</scope>
    <source>
        <strain evidence="1 2">Pan241w</strain>
    </source>
</reference>
<dbReference type="EMBL" id="CP036269">
    <property type="protein sequence ID" value="QDT42737.1"/>
    <property type="molecule type" value="Genomic_DNA"/>
</dbReference>
<dbReference type="AlphaFoldDB" id="A0A517RFU1"/>
<gene>
    <name evidence="1" type="ORF">Pan241w_28250</name>
</gene>
<sequence>MKNVIEDVACASCCCVCDEIQVTTDGQQITEVQTPCLQGQAWFDRSSQSEHLEPSVKGVAVSHLEAIQRAAELIQQAQSPLIYGMYQSATDSQRAAISLADQIGATIDTGAASATRALQQVGEASCTLGEVRSRADLIIYWGADAFRGTECHRNSLNRRAADLPRKIVTISGEETDFGDNVDQSISLEPGNELELIWSLRALLKDIDLEENQSAGLSTSDLQSLVSLIRQSQYIVIFFGPEFKRGPFAHRNIEALSLLVREIQAERRCHTLNVPGVGETRGAETVLAWQTGYAASVNFAAGYPRYSPREYSANQLLEQTETDLCILVGAQPLSGLSELALERLSETPLILTGPVAFEQFKTEVFLPTGVSGIHFPGVVYRLDGTPIPLRGYLPTGLPSEADVLSEIRALLKRT</sequence>
<dbReference type="Gene3D" id="3.40.50.1220">
    <property type="entry name" value="TPP-binding domain"/>
    <property type="match status" value="1"/>
</dbReference>
<evidence type="ECO:0000313" key="1">
    <source>
        <dbReference type="EMBL" id="QDT42737.1"/>
    </source>
</evidence>
<dbReference type="SUPFAM" id="SSF53706">
    <property type="entry name" value="Formate dehydrogenase/DMSO reductase, domains 1-3"/>
    <property type="match status" value="1"/>
</dbReference>
<keyword evidence="2" id="KW-1185">Reference proteome</keyword>
<dbReference type="KEGG" id="gaz:Pan241w_28250"/>
<dbReference type="GO" id="GO:0018493">
    <property type="term" value="F:formylmethanofuran dehydrogenase activity"/>
    <property type="evidence" value="ECO:0007669"/>
    <property type="project" value="InterPro"/>
</dbReference>
<evidence type="ECO:0000313" key="2">
    <source>
        <dbReference type="Proteomes" id="UP000317171"/>
    </source>
</evidence>
<dbReference type="GO" id="GO:0015948">
    <property type="term" value="P:methanogenesis"/>
    <property type="evidence" value="ECO:0007669"/>
    <property type="project" value="InterPro"/>
</dbReference>